<dbReference type="EMBL" id="JBHUFZ010000003">
    <property type="protein sequence ID" value="MFD1888842.1"/>
    <property type="molecule type" value="Genomic_DNA"/>
</dbReference>
<evidence type="ECO:0000313" key="3">
    <source>
        <dbReference type="Proteomes" id="UP001597326"/>
    </source>
</evidence>
<dbReference type="Proteomes" id="UP001597326">
    <property type="component" value="Unassembled WGS sequence"/>
</dbReference>
<dbReference type="RefSeq" id="WP_343871921.1">
    <property type="nucleotide sequence ID" value="NZ_BAAAIX010000003.1"/>
</dbReference>
<protein>
    <submittedName>
        <fullName evidence="2">ECF transporter S component</fullName>
    </submittedName>
</protein>
<feature type="transmembrane region" description="Helical" evidence="1">
    <location>
        <begin position="79"/>
        <end position="96"/>
    </location>
</feature>
<comment type="caution">
    <text evidence="2">The sequence shown here is derived from an EMBL/GenBank/DDBJ whole genome shotgun (WGS) entry which is preliminary data.</text>
</comment>
<name>A0ABW4RRQ3_9ACTN</name>
<keyword evidence="1" id="KW-0472">Membrane</keyword>
<feature type="transmembrane region" description="Helical" evidence="1">
    <location>
        <begin position="234"/>
        <end position="252"/>
    </location>
</feature>
<feature type="transmembrane region" description="Helical" evidence="1">
    <location>
        <begin position="50"/>
        <end position="67"/>
    </location>
</feature>
<feature type="transmembrane region" description="Helical" evidence="1">
    <location>
        <begin position="143"/>
        <end position="161"/>
    </location>
</feature>
<keyword evidence="1" id="KW-1133">Transmembrane helix</keyword>
<dbReference type="InterPro" id="IPR017196">
    <property type="entry name" value="ECF_substrate-spec_UCP037395"/>
</dbReference>
<reference evidence="3" key="1">
    <citation type="journal article" date="2019" name="Int. J. Syst. Evol. Microbiol.">
        <title>The Global Catalogue of Microorganisms (GCM) 10K type strain sequencing project: providing services to taxonomists for standard genome sequencing and annotation.</title>
        <authorList>
            <consortium name="The Broad Institute Genomics Platform"/>
            <consortium name="The Broad Institute Genome Sequencing Center for Infectious Disease"/>
            <person name="Wu L."/>
            <person name="Ma J."/>
        </authorList>
    </citation>
    <scope>NUCLEOTIDE SEQUENCE [LARGE SCALE GENOMIC DNA]</scope>
    <source>
        <strain evidence="3">CAIM 431</strain>
    </source>
</reference>
<evidence type="ECO:0000256" key="1">
    <source>
        <dbReference type="SAM" id="Phobius"/>
    </source>
</evidence>
<dbReference type="PIRSF" id="PIRSF037395">
    <property type="entry name" value="UCP037395_ABCper"/>
    <property type="match status" value="1"/>
</dbReference>
<evidence type="ECO:0000313" key="2">
    <source>
        <dbReference type="EMBL" id="MFD1888842.1"/>
    </source>
</evidence>
<gene>
    <name evidence="2" type="ORF">ACFSCS_01405</name>
</gene>
<dbReference type="Gene3D" id="1.10.1760.20">
    <property type="match status" value="1"/>
</dbReference>
<feature type="transmembrane region" description="Helical" evidence="1">
    <location>
        <begin position="173"/>
        <end position="195"/>
    </location>
</feature>
<accession>A0ABW4RRQ3</accession>
<keyword evidence="3" id="KW-1185">Reference proteome</keyword>
<proteinExistence type="predicted"/>
<feature type="transmembrane region" description="Helical" evidence="1">
    <location>
        <begin position="20"/>
        <end position="38"/>
    </location>
</feature>
<organism evidence="2 3">
    <name type="scientific">Luteococcus peritonei</name>
    <dbReference type="NCBI Taxonomy" id="88874"/>
    <lineage>
        <taxon>Bacteria</taxon>
        <taxon>Bacillati</taxon>
        <taxon>Actinomycetota</taxon>
        <taxon>Actinomycetes</taxon>
        <taxon>Propionibacteriales</taxon>
        <taxon>Propionibacteriaceae</taxon>
        <taxon>Luteococcus</taxon>
    </lineage>
</organism>
<keyword evidence="1" id="KW-0812">Transmembrane</keyword>
<sequence>MKAPEPRRADAVRVRGHQWLMLAVVALAGLLAFTWPLLVPPSAHLDQAQLGPLLFALVLPALLAVVLSELTSNDLDVKALAMLGVLTAVGAVLRPLGAGTGGLEAVYLPIILAGRVFGPGFGFVLGSTTLFTSALLTGGVGPWLPYQMIAAGFVGLGAGLLPRLRGAAEVALLAAYGFVAGFGYGWVMDFAFWPFNLGNGTQLSFDPAAGPLRNLHVFALYKLATAMAWDAGRAISNAVLIGALGAPLLRVLRRAARTAHFVEAGESRVTGVTSKH</sequence>